<evidence type="ECO:0000313" key="6">
    <source>
        <dbReference type="Proteomes" id="UP001262410"/>
    </source>
</evidence>
<dbReference type="InterPro" id="IPR018060">
    <property type="entry name" value="HTH_AraC"/>
</dbReference>
<organism evidence="5 6">
    <name type="scientific">Inquilinus ginsengisoli</name>
    <dbReference type="NCBI Taxonomy" id="363840"/>
    <lineage>
        <taxon>Bacteria</taxon>
        <taxon>Pseudomonadati</taxon>
        <taxon>Pseudomonadota</taxon>
        <taxon>Alphaproteobacteria</taxon>
        <taxon>Rhodospirillales</taxon>
        <taxon>Rhodospirillaceae</taxon>
        <taxon>Inquilinus</taxon>
    </lineage>
</organism>
<sequence>MSGPRRIAILVLDGFSNLTLAALIEPLRAANRMAGRPLFAWTVLSESGGPVASSSNLRLEADAAMAAAGEADDLFVVASYEAEARATPAVRRFLRAAARRGTMIAGLESAPYVLALAGVLDGHRATTHWEDLRDFAERFPAVDAVPDRFVIDRRRITAGGALPTLDLMLDLLRREQGLSLALAVSSTFLYEGAHPGHDPQHMVAAGRLAWQDPLLVRAIRLMEANIEAPLPVEAIAATLGIGPRALLQRFTATLGTGPKAYYAELRLTLARRLLENTDRSVNDIAADCGFASGSALARAFRTRYGVNPARARRAA</sequence>
<dbReference type="InterPro" id="IPR029062">
    <property type="entry name" value="Class_I_gatase-like"/>
</dbReference>
<dbReference type="Pfam" id="PF12833">
    <property type="entry name" value="HTH_18"/>
    <property type="match status" value="1"/>
</dbReference>
<dbReference type="PANTHER" id="PTHR43130:SF3">
    <property type="entry name" value="HTH-TYPE TRANSCRIPTIONAL REGULATOR RV1931C"/>
    <property type="match status" value="1"/>
</dbReference>
<dbReference type="SUPFAM" id="SSF52317">
    <property type="entry name" value="Class I glutamine amidotransferase-like"/>
    <property type="match status" value="1"/>
</dbReference>
<dbReference type="Proteomes" id="UP001262410">
    <property type="component" value="Unassembled WGS sequence"/>
</dbReference>
<dbReference type="InterPro" id="IPR018062">
    <property type="entry name" value="HTH_AraC-typ_CS"/>
</dbReference>
<keyword evidence="3" id="KW-0804">Transcription</keyword>
<name>A0ABU1JWL6_9PROT</name>
<gene>
    <name evidence="5" type="ORF">E9232_004483</name>
</gene>
<dbReference type="Gene3D" id="1.10.10.60">
    <property type="entry name" value="Homeodomain-like"/>
    <property type="match status" value="1"/>
</dbReference>
<dbReference type="SUPFAM" id="SSF46689">
    <property type="entry name" value="Homeodomain-like"/>
    <property type="match status" value="2"/>
</dbReference>
<evidence type="ECO:0000256" key="3">
    <source>
        <dbReference type="ARBA" id="ARBA00023163"/>
    </source>
</evidence>
<keyword evidence="6" id="KW-1185">Reference proteome</keyword>
<evidence type="ECO:0000256" key="1">
    <source>
        <dbReference type="ARBA" id="ARBA00023015"/>
    </source>
</evidence>
<proteinExistence type="predicted"/>
<dbReference type="InterPro" id="IPR002818">
    <property type="entry name" value="DJ-1/PfpI"/>
</dbReference>
<feature type="domain" description="HTH araC/xylS-type" evidence="4">
    <location>
        <begin position="216"/>
        <end position="314"/>
    </location>
</feature>
<dbReference type="EMBL" id="JAVDPW010000008">
    <property type="protein sequence ID" value="MDR6291945.1"/>
    <property type="molecule type" value="Genomic_DNA"/>
</dbReference>
<dbReference type="RefSeq" id="WP_309797600.1">
    <property type="nucleotide sequence ID" value="NZ_JAVDPW010000008.1"/>
</dbReference>
<comment type="caution">
    <text evidence="5">The sequence shown here is derived from an EMBL/GenBank/DDBJ whole genome shotgun (WGS) entry which is preliminary data.</text>
</comment>
<evidence type="ECO:0000313" key="5">
    <source>
        <dbReference type="EMBL" id="MDR6291945.1"/>
    </source>
</evidence>
<dbReference type="InterPro" id="IPR009057">
    <property type="entry name" value="Homeodomain-like_sf"/>
</dbReference>
<dbReference type="Gene3D" id="3.40.50.880">
    <property type="match status" value="1"/>
</dbReference>
<dbReference type="CDD" id="cd03136">
    <property type="entry name" value="GATase1_AraC_ArgR_like"/>
    <property type="match status" value="1"/>
</dbReference>
<dbReference type="PROSITE" id="PS00041">
    <property type="entry name" value="HTH_ARAC_FAMILY_1"/>
    <property type="match status" value="1"/>
</dbReference>
<dbReference type="InterPro" id="IPR052158">
    <property type="entry name" value="INH-QAR"/>
</dbReference>
<dbReference type="Pfam" id="PF01965">
    <property type="entry name" value="DJ-1_PfpI"/>
    <property type="match status" value="1"/>
</dbReference>
<reference evidence="5 6" key="1">
    <citation type="submission" date="2023-07" db="EMBL/GenBank/DDBJ databases">
        <title>Sorghum-associated microbial communities from plants grown in Nebraska, USA.</title>
        <authorList>
            <person name="Schachtman D."/>
        </authorList>
    </citation>
    <scope>NUCLEOTIDE SEQUENCE [LARGE SCALE GENOMIC DNA]</scope>
    <source>
        <strain evidence="5 6">584</strain>
    </source>
</reference>
<keyword evidence="1" id="KW-0805">Transcription regulation</keyword>
<accession>A0ABU1JWL6</accession>
<keyword evidence="2" id="KW-0238">DNA-binding</keyword>
<protein>
    <submittedName>
        <fullName evidence="5">Transcriptional regulator GlxA family with amidase domain</fullName>
    </submittedName>
</protein>
<dbReference type="PROSITE" id="PS01124">
    <property type="entry name" value="HTH_ARAC_FAMILY_2"/>
    <property type="match status" value="1"/>
</dbReference>
<evidence type="ECO:0000259" key="4">
    <source>
        <dbReference type="PROSITE" id="PS01124"/>
    </source>
</evidence>
<dbReference type="PANTHER" id="PTHR43130">
    <property type="entry name" value="ARAC-FAMILY TRANSCRIPTIONAL REGULATOR"/>
    <property type="match status" value="1"/>
</dbReference>
<dbReference type="SMART" id="SM00342">
    <property type="entry name" value="HTH_ARAC"/>
    <property type="match status" value="1"/>
</dbReference>
<evidence type="ECO:0000256" key="2">
    <source>
        <dbReference type="ARBA" id="ARBA00023125"/>
    </source>
</evidence>